<feature type="compositionally biased region" description="Low complexity" evidence="1">
    <location>
        <begin position="733"/>
        <end position="743"/>
    </location>
</feature>
<dbReference type="EC" id="2.7.1.40" evidence="3"/>
<feature type="region of interest" description="Disordered" evidence="1">
    <location>
        <begin position="702"/>
        <end position="743"/>
    </location>
</feature>
<dbReference type="SUPFAM" id="SSF53098">
    <property type="entry name" value="Ribonuclease H-like"/>
    <property type="match status" value="1"/>
</dbReference>
<dbReference type="InterPro" id="IPR015793">
    <property type="entry name" value="Pyrv_Knase_brl"/>
</dbReference>
<dbReference type="Pfam" id="PF00078">
    <property type="entry name" value="RVT_1"/>
    <property type="match status" value="1"/>
</dbReference>
<dbReference type="InterPro" id="IPR050951">
    <property type="entry name" value="Retrovirus_Pol_polyprotein"/>
</dbReference>
<evidence type="ECO:0000313" key="4">
    <source>
        <dbReference type="Proteomes" id="UP000289340"/>
    </source>
</evidence>
<dbReference type="Gene3D" id="3.30.420.10">
    <property type="entry name" value="Ribonuclease H-like superfamily/Ribonuclease H"/>
    <property type="match status" value="1"/>
</dbReference>
<dbReference type="SUPFAM" id="SSF51621">
    <property type="entry name" value="Phosphoenolpyruvate/pyruvate domain"/>
    <property type="match status" value="1"/>
</dbReference>
<dbReference type="InterPro" id="IPR015813">
    <property type="entry name" value="Pyrv/PenolPyrv_kinase-like_dom"/>
</dbReference>
<dbReference type="GO" id="GO:0003964">
    <property type="term" value="F:RNA-directed DNA polymerase activity"/>
    <property type="evidence" value="ECO:0007669"/>
    <property type="project" value="UniProtKB-KW"/>
</dbReference>
<dbReference type="Gene3D" id="3.30.70.270">
    <property type="match status" value="1"/>
</dbReference>
<keyword evidence="4" id="KW-1185">Reference proteome</keyword>
<evidence type="ECO:0000259" key="2">
    <source>
        <dbReference type="PROSITE" id="PS50994"/>
    </source>
</evidence>
<dbReference type="InterPro" id="IPR043502">
    <property type="entry name" value="DNA/RNA_pol_sf"/>
</dbReference>
<dbReference type="SUPFAM" id="SSF56672">
    <property type="entry name" value="DNA/RNA polymerases"/>
    <property type="match status" value="1"/>
</dbReference>
<feature type="compositionally biased region" description="Polar residues" evidence="1">
    <location>
        <begin position="702"/>
        <end position="716"/>
    </location>
</feature>
<dbReference type="Gene3D" id="1.10.340.70">
    <property type="match status" value="1"/>
</dbReference>
<dbReference type="GO" id="GO:0004519">
    <property type="term" value="F:endonuclease activity"/>
    <property type="evidence" value="ECO:0007669"/>
    <property type="project" value="UniProtKB-KW"/>
</dbReference>
<dbReference type="GO" id="GO:0016301">
    <property type="term" value="F:kinase activity"/>
    <property type="evidence" value="ECO:0007669"/>
    <property type="project" value="UniProtKB-KW"/>
</dbReference>
<dbReference type="InterPro" id="IPR012337">
    <property type="entry name" value="RNaseH-like_sf"/>
</dbReference>
<dbReference type="PANTHER" id="PTHR37984">
    <property type="entry name" value="PROTEIN CBG26694"/>
    <property type="match status" value="1"/>
</dbReference>
<dbReference type="Gene3D" id="3.20.20.60">
    <property type="entry name" value="Phosphoenolpyruvate-binding domains"/>
    <property type="match status" value="1"/>
</dbReference>
<dbReference type="PANTHER" id="PTHR37984:SF5">
    <property type="entry name" value="PROTEIN NYNRIN-LIKE"/>
    <property type="match status" value="1"/>
</dbReference>
<organism evidence="3 4">
    <name type="scientific">Glycine soja</name>
    <name type="common">Wild soybean</name>
    <dbReference type="NCBI Taxonomy" id="3848"/>
    <lineage>
        <taxon>Eukaryota</taxon>
        <taxon>Viridiplantae</taxon>
        <taxon>Streptophyta</taxon>
        <taxon>Embryophyta</taxon>
        <taxon>Tracheophyta</taxon>
        <taxon>Spermatophyta</taxon>
        <taxon>Magnoliopsida</taxon>
        <taxon>eudicotyledons</taxon>
        <taxon>Gunneridae</taxon>
        <taxon>Pentapetalae</taxon>
        <taxon>rosids</taxon>
        <taxon>fabids</taxon>
        <taxon>Fabales</taxon>
        <taxon>Fabaceae</taxon>
        <taxon>Papilionoideae</taxon>
        <taxon>50 kb inversion clade</taxon>
        <taxon>NPAAA clade</taxon>
        <taxon>indigoferoid/millettioid clade</taxon>
        <taxon>Phaseoleae</taxon>
        <taxon>Glycine</taxon>
        <taxon>Glycine subgen. Soja</taxon>
    </lineage>
</organism>
<protein>
    <submittedName>
        <fullName evidence="3">Pyruvate kinase 1, cytosolic</fullName>
        <ecNumber evidence="3">2.7.1.40</ecNumber>
    </submittedName>
</protein>
<dbReference type="InterPro" id="IPR036397">
    <property type="entry name" value="RNaseH_sf"/>
</dbReference>
<keyword evidence="3" id="KW-0418">Kinase</keyword>
<keyword evidence="3" id="KW-0670">Pyruvate</keyword>
<dbReference type="Proteomes" id="UP000289340">
    <property type="component" value="Chromosome 5"/>
</dbReference>
<dbReference type="InterPro" id="IPR043128">
    <property type="entry name" value="Rev_trsase/Diguanyl_cyclase"/>
</dbReference>
<dbReference type="GO" id="GO:0030955">
    <property type="term" value="F:potassium ion binding"/>
    <property type="evidence" value="ECO:0007669"/>
    <property type="project" value="InterPro"/>
</dbReference>
<keyword evidence="3" id="KW-0808">Transferase</keyword>
<dbReference type="GO" id="GO:0016787">
    <property type="term" value="F:hydrolase activity"/>
    <property type="evidence" value="ECO:0007669"/>
    <property type="project" value="UniProtKB-KW"/>
</dbReference>
<dbReference type="InterPro" id="IPR040442">
    <property type="entry name" value="Pyrv_kinase-like_dom_sf"/>
</dbReference>
<dbReference type="GO" id="GO:0015074">
    <property type="term" value="P:DNA integration"/>
    <property type="evidence" value="ECO:0007669"/>
    <property type="project" value="InterPro"/>
</dbReference>
<dbReference type="Pfam" id="PF17921">
    <property type="entry name" value="Integrase_H2C2"/>
    <property type="match status" value="1"/>
</dbReference>
<accession>A0A445KL01</accession>
<dbReference type="PROSITE" id="PS50994">
    <property type="entry name" value="INTEGRASE"/>
    <property type="match status" value="1"/>
</dbReference>
<dbReference type="AlphaFoldDB" id="A0A445KL01"/>
<evidence type="ECO:0000256" key="1">
    <source>
        <dbReference type="SAM" id="MobiDB-lite"/>
    </source>
</evidence>
<dbReference type="CDD" id="cd09274">
    <property type="entry name" value="RNase_HI_RT_Ty3"/>
    <property type="match status" value="1"/>
</dbReference>
<comment type="caution">
    <text evidence="3">The sequence shown here is derived from an EMBL/GenBank/DDBJ whole genome shotgun (WGS) entry which is preliminary data.</text>
</comment>
<dbReference type="InterPro" id="IPR000477">
    <property type="entry name" value="RT_dom"/>
</dbReference>
<evidence type="ECO:0000313" key="3">
    <source>
        <dbReference type="EMBL" id="RZC11503.1"/>
    </source>
</evidence>
<dbReference type="EMBL" id="QZWG01000005">
    <property type="protein sequence ID" value="RZC11503.1"/>
    <property type="molecule type" value="Genomic_DNA"/>
</dbReference>
<proteinExistence type="predicted"/>
<dbReference type="GO" id="GO:0000287">
    <property type="term" value="F:magnesium ion binding"/>
    <property type="evidence" value="ECO:0007669"/>
    <property type="project" value="InterPro"/>
</dbReference>
<reference evidence="3 4" key="1">
    <citation type="submission" date="2018-09" db="EMBL/GenBank/DDBJ databases">
        <title>A high-quality reference genome of wild soybean provides a powerful tool to mine soybean genomes.</title>
        <authorList>
            <person name="Xie M."/>
            <person name="Chung C.Y.L."/>
            <person name="Li M.-W."/>
            <person name="Wong F.-L."/>
            <person name="Chan T.-F."/>
            <person name="Lam H.-M."/>
        </authorList>
    </citation>
    <scope>NUCLEOTIDE SEQUENCE [LARGE SCALE GENOMIC DNA]</scope>
    <source>
        <strain evidence="4">cv. W05</strain>
        <tissue evidence="3">Hypocotyl of etiolated seedlings</tissue>
    </source>
</reference>
<dbReference type="GO" id="GO:0004743">
    <property type="term" value="F:pyruvate kinase activity"/>
    <property type="evidence" value="ECO:0007669"/>
    <property type="project" value="UniProtKB-EC"/>
</dbReference>
<dbReference type="InterPro" id="IPR001584">
    <property type="entry name" value="Integrase_cat-core"/>
</dbReference>
<dbReference type="InterPro" id="IPR041588">
    <property type="entry name" value="Integrase_H2C2"/>
</dbReference>
<dbReference type="Pfam" id="PF00224">
    <property type="entry name" value="PK"/>
    <property type="match status" value="1"/>
</dbReference>
<name>A0A445KL01_GLYSO</name>
<sequence length="743" mass="85335">MASFGGELVLDSSSPRSGISNHLSSFSIPLPLIFEKQRSPLMKKIQGLQALHGAALCDIKASSSSSEKQFKKEHPNNKSVAVVSEEKGEDVTCLAREFLSKLGDRKQTHIYAKIENTEGLQHFDEILREADSIILARGNLGIELPSEKAAIYKCNMVGKPVVVTRVVDSMTDNLRPTRAEATDVAKQCWMVTSFFVIFGSDAILLGVEILWGQYPVETISIVGKNVLWACVFSKIDLISGYHQIRMKSKDISKTAFGTRYVHYEYHLMPFGVTNAPGVYMDYMNRIFHPYIDSFVVVFIDDILVYSKTREEHEEHLRIVLQTLRNRQLCAGLSKCEFWLDKVVAYGSRQLKAHEMNYPTHDLELAAVYSALKMWRHYMFNSKFKVFSDHKSLKYLFSQKELNMRQKRWLEFLKDYDFELSYHPGKANVVADTLSRKSLHISSLMVRELDLLEQFRDLSLACEVTPNSVRLGVLRITRRDSSFNIGSNGVLRLQDRICVPNVPELRKMILEEGHRSNLSIHPGATKMYQDLKIMFWWPNMKTEESLNKALGTKLRLSSPYHPQTDGQIEWTIQSLEDLLRACVLEQKGNWEYFLSLIEFTYNNSFHSTIGMVPYEALYARRCRTPLSRLEPRENLTLGPKVVQQTIEKVKLIQKRMRIAHSRRKSYHDKRRKDLEFENSPRQDKFRLGKFELDQLAQASQISPGRVLRSTNTSSNIKQPFLPTSLPLNPPPTTPSSTSTTTYHQ</sequence>
<dbReference type="CDD" id="cd01647">
    <property type="entry name" value="RT_LTR"/>
    <property type="match status" value="1"/>
</dbReference>
<dbReference type="GO" id="GO:0003676">
    <property type="term" value="F:nucleic acid binding"/>
    <property type="evidence" value="ECO:0007669"/>
    <property type="project" value="InterPro"/>
</dbReference>
<dbReference type="UniPathway" id="UPA00109">
    <property type="reaction ID" value="UER00188"/>
</dbReference>
<gene>
    <name evidence="3" type="ORF">D0Y65_011618</name>
</gene>
<feature type="domain" description="Integrase catalytic" evidence="2">
    <location>
        <begin position="526"/>
        <end position="620"/>
    </location>
</feature>